<dbReference type="EMBL" id="JBBHLL010000371">
    <property type="protein sequence ID" value="KAK7804594.1"/>
    <property type="molecule type" value="Genomic_DNA"/>
</dbReference>
<feature type="region of interest" description="Disordered" evidence="1">
    <location>
        <begin position="1"/>
        <end position="54"/>
    </location>
</feature>
<name>A0AAW0HR98_MYOGA</name>
<organism evidence="2 3">
    <name type="scientific">Myodes glareolus</name>
    <name type="common">Bank vole</name>
    <name type="synonym">Clethrionomys glareolus</name>
    <dbReference type="NCBI Taxonomy" id="447135"/>
    <lineage>
        <taxon>Eukaryota</taxon>
        <taxon>Metazoa</taxon>
        <taxon>Chordata</taxon>
        <taxon>Craniata</taxon>
        <taxon>Vertebrata</taxon>
        <taxon>Euteleostomi</taxon>
        <taxon>Mammalia</taxon>
        <taxon>Eutheria</taxon>
        <taxon>Euarchontoglires</taxon>
        <taxon>Glires</taxon>
        <taxon>Rodentia</taxon>
        <taxon>Myomorpha</taxon>
        <taxon>Muroidea</taxon>
        <taxon>Cricetidae</taxon>
        <taxon>Arvicolinae</taxon>
        <taxon>Myodes</taxon>
    </lineage>
</organism>
<gene>
    <name evidence="2" type="ORF">U0070_000808</name>
</gene>
<feature type="region of interest" description="Disordered" evidence="1">
    <location>
        <begin position="335"/>
        <end position="382"/>
    </location>
</feature>
<evidence type="ECO:0000313" key="3">
    <source>
        <dbReference type="Proteomes" id="UP001488838"/>
    </source>
</evidence>
<keyword evidence="3" id="KW-1185">Reference proteome</keyword>
<comment type="caution">
    <text evidence="2">The sequence shown here is derived from an EMBL/GenBank/DDBJ whole genome shotgun (WGS) entry which is preliminary data.</text>
</comment>
<protein>
    <submittedName>
        <fullName evidence="2">Uncharacterized protein</fullName>
    </submittedName>
</protein>
<accession>A0AAW0HR98</accession>
<dbReference type="Proteomes" id="UP001488838">
    <property type="component" value="Unassembled WGS sequence"/>
</dbReference>
<feature type="compositionally biased region" description="Polar residues" evidence="1">
    <location>
        <begin position="37"/>
        <end position="54"/>
    </location>
</feature>
<evidence type="ECO:0000256" key="1">
    <source>
        <dbReference type="SAM" id="MobiDB-lite"/>
    </source>
</evidence>
<evidence type="ECO:0000313" key="2">
    <source>
        <dbReference type="EMBL" id="KAK7804594.1"/>
    </source>
</evidence>
<proteinExistence type="predicted"/>
<dbReference type="AlphaFoldDB" id="A0AAW0HR98"/>
<reference evidence="2 3" key="1">
    <citation type="journal article" date="2023" name="bioRxiv">
        <title>Conserved and derived expression patterns and positive selection on dental genes reveal complex evolutionary context of ever-growing rodent molars.</title>
        <authorList>
            <person name="Calamari Z.T."/>
            <person name="Song A."/>
            <person name="Cohen E."/>
            <person name="Akter M."/>
            <person name="Roy R.D."/>
            <person name="Hallikas O."/>
            <person name="Christensen M.M."/>
            <person name="Li P."/>
            <person name="Marangoni P."/>
            <person name="Jernvall J."/>
            <person name="Klein O.D."/>
        </authorList>
    </citation>
    <scope>NUCLEOTIDE SEQUENCE [LARGE SCALE GENOMIC DNA]</scope>
    <source>
        <strain evidence="2">V071</strain>
    </source>
</reference>
<feature type="compositionally biased region" description="Basic and acidic residues" evidence="1">
    <location>
        <begin position="1"/>
        <end position="10"/>
    </location>
</feature>
<feature type="compositionally biased region" description="Polar residues" evidence="1">
    <location>
        <begin position="11"/>
        <end position="24"/>
    </location>
</feature>
<sequence>MGMRETREIVRNQSATSQRQPQQKDSSHKHGRARSQPARQSLSPPAPTHLSSPVQVQLPLTPSLESSVSSQRQCACSVLFPAARQTSKTLPRLQHESKFGVLGRGFQRCLTLLGTAGFIGEWVTEKPLTAWALWLQWHGKRRRKNAGDGVHPRGGQAQKLWSALDVTCSTPAASTPHPTIRGSAIACTARKRFRRGTPNAELLLAAAHRRSQGWCSLHLPPLIQVRLHLSVGLHLTWVKCPSSPSRSRASSLGSMQNCLLSSKEMTGRSAWRTTAAKGLWSIMSDSQEAIDWQAGAISLVIYYMFQQLWVKPQDFSAITVPRSCGEAGASFPPIPQSLAVPTQSGEVGALPAPPTRNQRKSVHRVLAELDDESKASLGPHPS</sequence>